<dbReference type="InterPro" id="IPR025380">
    <property type="entry name" value="DUF4369"/>
</dbReference>
<keyword evidence="4" id="KW-0676">Redox-active center</keyword>
<evidence type="ECO:0000313" key="7">
    <source>
        <dbReference type="Proteomes" id="UP001500841"/>
    </source>
</evidence>
<dbReference type="InterPro" id="IPR050553">
    <property type="entry name" value="Thioredoxin_ResA/DsbE_sf"/>
</dbReference>
<protein>
    <submittedName>
        <fullName evidence="6">TlpA disulfide reductase family protein</fullName>
    </submittedName>
</protein>
<dbReference type="Pfam" id="PF14289">
    <property type="entry name" value="DUF4369"/>
    <property type="match status" value="1"/>
</dbReference>
<dbReference type="InterPro" id="IPR013766">
    <property type="entry name" value="Thioredoxin_domain"/>
</dbReference>
<dbReference type="EMBL" id="BAABCV010000004">
    <property type="protein sequence ID" value="GAA4091682.1"/>
    <property type="molecule type" value="Genomic_DNA"/>
</dbReference>
<dbReference type="InterPro" id="IPR036249">
    <property type="entry name" value="Thioredoxin-like_sf"/>
</dbReference>
<dbReference type="Pfam" id="PF00578">
    <property type="entry name" value="AhpC-TSA"/>
    <property type="match status" value="1"/>
</dbReference>
<evidence type="ECO:0000256" key="1">
    <source>
        <dbReference type="ARBA" id="ARBA00004196"/>
    </source>
</evidence>
<keyword evidence="3" id="KW-1015">Disulfide bond</keyword>
<feature type="domain" description="Thioredoxin" evidence="5">
    <location>
        <begin position="227"/>
        <end position="369"/>
    </location>
</feature>
<dbReference type="PROSITE" id="PS51352">
    <property type="entry name" value="THIOREDOXIN_2"/>
    <property type="match status" value="1"/>
</dbReference>
<dbReference type="PROSITE" id="PS00194">
    <property type="entry name" value="THIOREDOXIN_1"/>
    <property type="match status" value="1"/>
</dbReference>
<proteinExistence type="predicted"/>
<dbReference type="InterPro" id="IPR017937">
    <property type="entry name" value="Thioredoxin_CS"/>
</dbReference>
<evidence type="ECO:0000256" key="3">
    <source>
        <dbReference type="ARBA" id="ARBA00023157"/>
    </source>
</evidence>
<reference evidence="7" key="1">
    <citation type="journal article" date="2019" name="Int. J. Syst. Evol. Microbiol.">
        <title>The Global Catalogue of Microorganisms (GCM) 10K type strain sequencing project: providing services to taxonomists for standard genome sequencing and annotation.</title>
        <authorList>
            <consortium name="The Broad Institute Genomics Platform"/>
            <consortium name="The Broad Institute Genome Sequencing Center for Infectious Disease"/>
            <person name="Wu L."/>
            <person name="Ma J."/>
        </authorList>
    </citation>
    <scope>NUCLEOTIDE SEQUENCE [LARGE SCALE GENOMIC DNA]</scope>
    <source>
        <strain evidence="7">JCM 17085</strain>
    </source>
</reference>
<gene>
    <name evidence="6" type="ORF">GCM10022392_12000</name>
</gene>
<dbReference type="CDD" id="cd02966">
    <property type="entry name" value="TlpA_like_family"/>
    <property type="match status" value="1"/>
</dbReference>
<evidence type="ECO:0000259" key="5">
    <source>
        <dbReference type="PROSITE" id="PS51352"/>
    </source>
</evidence>
<dbReference type="PANTHER" id="PTHR42852:SF6">
    <property type="entry name" value="THIOL:DISULFIDE INTERCHANGE PROTEIN DSBE"/>
    <property type="match status" value="1"/>
</dbReference>
<dbReference type="Gene3D" id="3.40.30.10">
    <property type="entry name" value="Glutaredoxin"/>
    <property type="match status" value="1"/>
</dbReference>
<evidence type="ECO:0000256" key="2">
    <source>
        <dbReference type="ARBA" id="ARBA00022748"/>
    </source>
</evidence>
<dbReference type="SUPFAM" id="SSF52833">
    <property type="entry name" value="Thioredoxin-like"/>
    <property type="match status" value="1"/>
</dbReference>
<dbReference type="Proteomes" id="UP001500841">
    <property type="component" value="Unassembled WGS sequence"/>
</dbReference>
<keyword evidence="2" id="KW-0201">Cytochrome c-type biogenesis</keyword>
<evidence type="ECO:0000313" key="6">
    <source>
        <dbReference type="EMBL" id="GAA4091682.1"/>
    </source>
</evidence>
<name>A0ABP7WLY4_9SPHI</name>
<evidence type="ECO:0000256" key="4">
    <source>
        <dbReference type="ARBA" id="ARBA00023284"/>
    </source>
</evidence>
<sequence>MAFAQAPAGNTFTVKGKIGNVTTPAWVYLLYQAGANKVMDSTQIVNGNFSISGSIPSPSNSLIVLDHKGVGVAKLGTTPDMLEFMLDKGITNVNTEKDSVKYGVITGSELNDEDKYLTQQLNYFNGEAKKLNDEAKAAPAATLKSPEYQEKMQARFKVLQDKQHAMLKEFASTHPHSYESLMVLNLMTRQGANAMETDELFNQLDKSIQETEVGKMIRNGIDDAKVTSVGATAPDFTQPDVNGNPVKLSSLRGKYVLIDFWASWCGPCRAENPNVVKAYGRYKTKNFTILGVSLDRPGEKDKWQAAIKHDGLAWTQVSDLKFWQNDAATLYKVQSIPANFLLDPNGKIIAKDLRGADLEHKLEELFGKI</sequence>
<comment type="caution">
    <text evidence="6">The sequence shown here is derived from an EMBL/GenBank/DDBJ whole genome shotgun (WGS) entry which is preliminary data.</text>
</comment>
<accession>A0ABP7WLY4</accession>
<dbReference type="InterPro" id="IPR000866">
    <property type="entry name" value="AhpC/TSA"/>
</dbReference>
<dbReference type="PANTHER" id="PTHR42852">
    <property type="entry name" value="THIOL:DISULFIDE INTERCHANGE PROTEIN DSBE"/>
    <property type="match status" value="1"/>
</dbReference>
<keyword evidence="7" id="KW-1185">Reference proteome</keyword>
<comment type="subcellular location">
    <subcellularLocation>
        <location evidence="1">Cell envelope</location>
    </subcellularLocation>
</comment>
<organism evidence="6 7">
    <name type="scientific">Mucilaginibacter panaciglaebae</name>
    <dbReference type="NCBI Taxonomy" id="502331"/>
    <lineage>
        <taxon>Bacteria</taxon>
        <taxon>Pseudomonadati</taxon>
        <taxon>Bacteroidota</taxon>
        <taxon>Sphingobacteriia</taxon>
        <taxon>Sphingobacteriales</taxon>
        <taxon>Sphingobacteriaceae</taxon>
        <taxon>Mucilaginibacter</taxon>
    </lineage>
</organism>